<dbReference type="Gene3D" id="1.10.260.40">
    <property type="entry name" value="lambda repressor-like DNA-binding domains"/>
    <property type="match status" value="1"/>
</dbReference>
<dbReference type="Proteomes" id="UP000305471">
    <property type="component" value="Unassembled WGS sequence"/>
</dbReference>
<sequence length="119" mass="13623">MKHSMHIGIEYNSDRGKALIDTGERVSRPEHLKRPHPGEVFKRRCMSKSSLKQNEIAQCLSISTKHLSRFINGHTNLTIELARKLEAVSGISAQAWMHYQVAYDLYRTANSKPNLKSIY</sequence>
<gene>
    <name evidence="2" type="primary">higA</name>
    <name evidence="2" type="ORF">E5672_17210</name>
</gene>
<dbReference type="RefSeq" id="WP_136783361.1">
    <property type="nucleotide sequence ID" value="NZ_JBMQEY010000003.1"/>
</dbReference>
<dbReference type="InterPro" id="IPR010982">
    <property type="entry name" value="Lambda_DNA-bd_dom_sf"/>
</dbReference>
<proteinExistence type="predicted"/>
<dbReference type="OrthoDB" id="9793869at2"/>
<dbReference type="PANTHER" id="PTHR36924">
    <property type="entry name" value="ANTITOXIN HIGA-1"/>
    <property type="match status" value="1"/>
</dbReference>
<dbReference type="CDD" id="cd00093">
    <property type="entry name" value="HTH_XRE"/>
    <property type="match status" value="1"/>
</dbReference>
<dbReference type="InterPro" id="IPR001387">
    <property type="entry name" value="Cro/C1-type_HTH"/>
</dbReference>
<evidence type="ECO:0000313" key="2">
    <source>
        <dbReference type="EMBL" id="TKB01549.1"/>
    </source>
</evidence>
<dbReference type="PANTHER" id="PTHR36924:SF1">
    <property type="entry name" value="ANTITOXIN HIGA-1"/>
    <property type="match status" value="1"/>
</dbReference>
<dbReference type="SUPFAM" id="SSF47413">
    <property type="entry name" value="lambda repressor-like DNA-binding domains"/>
    <property type="match status" value="1"/>
</dbReference>
<dbReference type="EMBL" id="SWCO01000010">
    <property type="protein sequence ID" value="TKB01549.1"/>
    <property type="molecule type" value="Genomic_DNA"/>
</dbReference>
<dbReference type="AlphaFoldDB" id="A0A4U0Z726"/>
<reference evidence="2 3" key="1">
    <citation type="submission" date="2019-04" db="EMBL/GenBank/DDBJ databases">
        <title>Alteromonas portus sp. nov., an alginate lyase-excreting marine bacterium.</title>
        <authorList>
            <person name="Huang H."/>
            <person name="Mo K."/>
            <person name="Bao S."/>
        </authorList>
    </citation>
    <scope>NUCLEOTIDE SEQUENCE [LARGE SCALE GENOMIC DNA]</scope>
    <source>
        <strain evidence="2 3">HB161718</strain>
    </source>
</reference>
<protein>
    <submittedName>
        <fullName evidence="2">Addiction module antidote protein, HigA family</fullName>
    </submittedName>
</protein>
<comment type="caution">
    <text evidence="2">The sequence shown here is derived from an EMBL/GenBank/DDBJ whole genome shotgun (WGS) entry which is preliminary data.</text>
</comment>
<name>A0A4U0Z726_9ALTE</name>
<organism evidence="2 3">
    <name type="scientific">Alteromonas portus</name>
    <dbReference type="NCBI Taxonomy" id="2565549"/>
    <lineage>
        <taxon>Bacteria</taxon>
        <taxon>Pseudomonadati</taxon>
        <taxon>Pseudomonadota</taxon>
        <taxon>Gammaproteobacteria</taxon>
        <taxon>Alteromonadales</taxon>
        <taxon>Alteromonadaceae</taxon>
        <taxon>Alteromonas/Salinimonas group</taxon>
        <taxon>Alteromonas</taxon>
    </lineage>
</organism>
<accession>A0A4U0Z726</accession>
<evidence type="ECO:0000256" key="1">
    <source>
        <dbReference type="ARBA" id="ARBA00023125"/>
    </source>
</evidence>
<dbReference type="NCBIfam" id="TIGR02607">
    <property type="entry name" value="antidote_HigA"/>
    <property type="match status" value="1"/>
</dbReference>
<dbReference type="GO" id="GO:0003677">
    <property type="term" value="F:DNA binding"/>
    <property type="evidence" value="ECO:0007669"/>
    <property type="project" value="UniProtKB-KW"/>
</dbReference>
<keyword evidence="1" id="KW-0238">DNA-binding</keyword>
<dbReference type="InterPro" id="IPR013430">
    <property type="entry name" value="Toxin_antidote_HigA"/>
</dbReference>
<keyword evidence="3" id="KW-1185">Reference proteome</keyword>
<evidence type="ECO:0000313" key="3">
    <source>
        <dbReference type="Proteomes" id="UP000305471"/>
    </source>
</evidence>